<name>A0A2H0YPY5_9BACT</name>
<evidence type="ECO:0000313" key="2">
    <source>
        <dbReference type="EMBL" id="PIS40520.1"/>
    </source>
</evidence>
<reference evidence="3" key="1">
    <citation type="submission" date="2017-09" db="EMBL/GenBank/DDBJ databases">
        <title>Depth-based differentiation of microbial function through sediment-hosted aquifers and enrichment of novel symbionts in the deep terrestrial subsurface.</title>
        <authorList>
            <person name="Probst A.J."/>
            <person name="Ladd B."/>
            <person name="Jarett J.K."/>
            <person name="Geller-Mcgrath D.E."/>
            <person name="Sieber C.M.K."/>
            <person name="Emerson J.B."/>
            <person name="Anantharaman K."/>
            <person name="Thomas B.C."/>
            <person name="Malmstrom R."/>
            <person name="Stieglmeier M."/>
            <person name="Klingl A."/>
            <person name="Woyke T."/>
            <person name="Ryan C.M."/>
            <person name="Banfield J.F."/>
        </authorList>
    </citation>
    <scope>NUCLEOTIDE SEQUENCE [LARGE SCALE GENOMIC DNA]</scope>
</reference>
<sequence length="392" mass="42835">MPEHHPHHTTTPKQKYLVFGFLAVAILVLAGVLFLALGHSRVNFTWTPQTVEAKSTLTAAATPVNDDIPAAFIEKTVEVEQTFQVETKPVQKPTETPTFTGKARGKIKIINNNSKVQPLMATTRFKSPDGLIFRIQERINVPASGNVTALIVADEAGEKGTLKKDTHFTIPGLWPGLQDKIYGIATEDFYGEETKTQNSDLPGLAATELANAEDVLKKAAIEKALADLQKLLPSGRKLFPDMIYAGVTKREGPKIGDQKASYNLKLTVKTIGIAVDEAKVLEAAQKILDSTITKDLQLLTISSSDLKFTVNSYDSAKARADFEITATGKTTLAPSHILLKPESYTGKDQADVRTLLATYPAVSNVLIELSPFWNKKITSDKNNLQLEIQRAN</sequence>
<evidence type="ECO:0008006" key="4">
    <source>
        <dbReference type="Google" id="ProtNLM"/>
    </source>
</evidence>
<gene>
    <name evidence="2" type="ORF">COT26_02900</name>
</gene>
<feature type="transmembrane region" description="Helical" evidence="1">
    <location>
        <begin position="16"/>
        <end position="37"/>
    </location>
</feature>
<dbReference type="AlphaFoldDB" id="A0A2H0YPY5"/>
<comment type="caution">
    <text evidence="2">The sequence shown here is derived from an EMBL/GenBank/DDBJ whole genome shotgun (WGS) entry which is preliminary data.</text>
</comment>
<accession>A0A2H0YPY5</accession>
<dbReference type="Proteomes" id="UP000236845">
    <property type="component" value="Unassembled WGS sequence"/>
</dbReference>
<evidence type="ECO:0000313" key="3">
    <source>
        <dbReference type="Proteomes" id="UP000236845"/>
    </source>
</evidence>
<keyword evidence="1" id="KW-0472">Membrane</keyword>
<keyword evidence="1" id="KW-1133">Transmembrane helix</keyword>
<protein>
    <recommendedName>
        <fullName evidence="4">Baseplate protein J-like domain-containing protein</fullName>
    </recommendedName>
</protein>
<dbReference type="EMBL" id="PEXW01000065">
    <property type="protein sequence ID" value="PIS40520.1"/>
    <property type="molecule type" value="Genomic_DNA"/>
</dbReference>
<organism evidence="2 3">
    <name type="scientific">Candidatus Kerfeldbacteria bacterium CG08_land_8_20_14_0_20_43_14</name>
    <dbReference type="NCBI Taxonomy" id="2014246"/>
    <lineage>
        <taxon>Bacteria</taxon>
        <taxon>Candidatus Kerfeldiibacteriota</taxon>
    </lineage>
</organism>
<keyword evidence="1" id="KW-0812">Transmembrane</keyword>
<proteinExistence type="predicted"/>
<evidence type="ECO:0000256" key="1">
    <source>
        <dbReference type="SAM" id="Phobius"/>
    </source>
</evidence>